<dbReference type="GO" id="GO:0005782">
    <property type="term" value="C:peroxisomal matrix"/>
    <property type="evidence" value="ECO:0007669"/>
    <property type="project" value="UniProtKB-SubCell"/>
</dbReference>
<dbReference type="GO" id="GO:0016558">
    <property type="term" value="P:protein import into peroxisome matrix"/>
    <property type="evidence" value="ECO:0007669"/>
    <property type="project" value="InterPro"/>
</dbReference>
<dbReference type="VEuPathDB" id="FungiDB:TREMEDRAFT_67182"/>
<evidence type="ECO:0000256" key="3">
    <source>
        <dbReference type="ARBA" id="ARBA00022448"/>
    </source>
</evidence>
<comment type="similarity">
    <text evidence="9">Belongs to the WD repeat peroxin-7 family.</text>
</comment>
<dbReference type="PANTHER" id="PTHR46027">
    <property type="entry name" value="PEROXISOMAL TARGETING SIGNAL 2 RECEPTOR"/>
    <property type="match status" value="1"/>
</dbReference>
<dbReference type="SUPFAM" id="SSF50978">
    <property type="entry name" value="WD40 repeat-like"/>
    <property type="match status" value="1"/>
</dbReference>
<evidence type="ECO:0000256" key="1">
    <source>
        <dbReference type="ARBA" id="ARBA00004253"/>
    </source>
</evidence>
<dbReference type="GO" id="GO:0005829">
    <property type="term" value="C:cytosol"/>
    <property type="evidence" value="ECO:0007669"/>
    <property type="project" value="UniProtKB-SubCell"/>
</dbReference>
<dbReference type="InterPro" id="IPR015943">
    <property type="entry name" value="WD40/YVTN_repeat-like_dom_sf"/>
</dbReference>
<evidence type="ECO:0000256" key="2">
    <source>
        <dbReference type="ARBA" id="ARBA00004514"/>
    </source>
</evidence>
<name>A0A4Q1BKX0_TREME</name>
<keyword evidence="7" id="KW-0653">Protein transport</keyword>
<dbReference type="OrthoDB" id="273771at2759"/>
<dbReference type="AlphaFoldDB" id="A0A4Q1BKX0"/>
<dbReference type="PROSITE" id="PS50294">
    <property type="entry name" value="WD_REPEATS_REGION"/>
    <property type="match status" value="1"/>
</dbReference>
<dbReference type="InParanoid" id="A0A4Q1BKX0"/>
<evidence type="ECO:0000256" key="7">
    <source>
        <dbReference type="ARBA" id="ARBA00022927"/>
    </source>
</evidence>
<dbReference type="EMBL" id="SDIL01000048">
    <property type="protein sequence ID" value="RXK38415.1"/>
    <property type="molecule type" value="Genomic_DNA"/>
</dbReference>
<dbReference type="Proteomes" id="UP000289152">
    <property type="component" value="Unassembled WGS sequence"/>
</dbReference>
<dbReference type="PROSITE" id="PS00678">
    <property type="entry name" value="WD_REPEATS_1"/>
    <property type="match status" value="1"/>
</dbReference>
<keyword evidence="5 11" id="KW-0853">WD repeat</keyword>
<dbReference type="SMART" id="SM00320">
    <property type="entry name" value="WD40"/>
    <property type="match status" value="6"/>
</dbReference>
<evidence type="ECO:0000256" key="5">
    <source>
        <dbReference type="ARBA" id="ARBA00022574"/>
    </source>
</evidence>
<dbReference type="InterPro" id="IPR001680">
    <property type="entry name" value="WD40_rpt"/>
</dbReference>
<dbReference type="Pfam" id="PF00400">
    <property type="entry name" value="WD40"/>
    <property type="match status" value="5"/>
</dbReference>
<proteinExistence type="inferred from homology"/>
<evidence type="ECO:0000256" key="9">
    <source>
        <dbReference type="ARBA" id="ARBA00024017"/>
    </source>
</evidence>
<accession>A0A4Q1BKX0</accession>
<evidence type="ECO:0000313" key="12">
    <source>
        <dbReference type="EMBL" id="RXK38415.1"/>
    </source>
</evidence>
<dbReference type="PROSITE" id="PS50082">
    <property type="entry name" value="WD_REPEATS_2"/>
    <property type="match status" value="3"/>
</dbReference>
<keyword evidence="3" id="KW-0813">Transport</keyword>
<keyword evidence="8" id="KW-0576">Peroxisome</keyword>
<evidence type="ECO:0000256" key="11">
    <source>
        <dbReference type="PROSITE-ProRule" id="PRU00221"/>
    </source>
</evidence>
<dbReference type="STRING" id="5217.A0A4Q1BKX0"/>
<dbReference type="InterPro" id="IPR044536">
    <property type="entry name" value="PEX7"/>
</dbReference>
<dbReference type="PRINTS" id="PR00320">
    <property type="entry name" value="GPROTEINBRPT"/>
</dbReference>
<comment type="subcellular location">
    <subcellularLocation>
        <location evidence="2">Cytoplasm</location>
        <location evidence="2">Cytosol</location>
    </subcellularLocation>
    <subcellularLocation>
        <location evidence="1">Peroxisome matrix</location>
    </subcellularLocation>
</comment>
<dbReference type="PANTHER" id="PTHR46027:SF1">
    <property type="entry name" value="PEROXISOMAL TARGETING SIGNAL 2 RECEPTOR"/>
    <property type="match status" value="1"/>
</dbReference>
<keyword evidence="6" id="KW-0677">Repeat</keyword>
<gene>
    <name evidence="12" type="ORF">M231_04324</name>
</gene>
<reference evidence="12 13" key="1">
    <citation type="submission" date="2016-06" db="EMBL/GenBank/DDBJ databases">
        <title>Evolution of pathogenesis and genome organization in the Tremellales.</title>
        <authorList>
            <person name="Cuomo C."/>
            <person name="Litvintseva A."/>
            <person name="Heitman J."/>
            <person name="Chen Y."/>
            <person name="Sun S."/>
            <person name="Springer D."/>
            <person name="Dromer F."/>
            <person name="Young S."/>
            <person name="Zeng Q."/>
            <person name="Chapman S."/>
            <person name="Gujja S."/>
            <person name="Saif S."/>
            <person name="Birren B."/>
        </authorList>
    </citation>
    <scope>NUCLEOTIDE SEQUENCE [LARGE SCALE GENOMIC DNA]</scope>
    <source>
        <strain evidence="12 13">ATCC 28783</strain>
    </source>
</reference>
<feature type="repeat" description="WD" evidence="11">
    <location>
        <begin position="150"/>
        <end position="192"/>
    </location>
</feature>
<dbReference type="InterPro" id="IPR019775">
    <property type="entry name" value="WD40_repeat_CS"/>
</dbReference>
<organism evidence="12 13">
    <name type="scientific">Tremella mesenterica</name>
    <name type="common">Jelly fungus</name>
    <dbReference type="NCBI Taxonomy" id="5217"/>
    <lineage>
        <taxon>Eukaryota</taxon>
        <taxon>Fungi</taxon>
        <taxon>Dikarya</taxon>
        <taxon>Basidiomycota</taxon>
        <taxon>Agaricomycotina</taxon>
        <taxon>Tremellomycetes</taxon>
        <taxon>Tremellales</taxon>
        <taxon>Tremellaceae</taxon>
        <taxon>Tremella</taxon>
    </lineage>
</organism>
<dbReference type="InterPro" id="IPR020472">
    <property type="entry name" value="WD40_PAC1"/>
</dbReference>
<evidence type="ECO:0000256" key="8">
    <source>
        <dbReference type="ARBA" id="ARBA00023140"/>
    </source>
</evidence>
<evidence type="ECO:0000256" key="10">
    <source>
        <dbReference type="ARBA" id="ARBA00032565"/>
    </source>
</evidence>
<dbReference type="InterPro" id="IPR036322">
    <property type="entry name" value="WD40_repeat_dom_sf"/>
</dbReference>
<evidence type="ECO:0000256" key="6">
    <source>
        <dbReference type="ARBA" id="ARBA00022737"/>
    </source>
</evidence>
<keyword evidence="13" id="KW-1185">Reference proteome</keyword>
<feature type="repeat" description="WD" evidence="11">
    <location>
        <begin position="216"/>
        <end position="238"/>
    </location>
</feature>
<dbReference type="FunCoup" id="A0A4Q1BKX0">
    <property type="interactions" value="60"/>
</dbReference>
<evidence type="ECO:0000313" key="13">
    <source>
        <dbReference type="Proteomes" id="UP000289152"/>
    </source>
</evidence>
<protein>
    <recommendedName>
        <fullName evidence="10">Peroxin-7</fullName>
    </recommendedName>
</protein>
<evidence type="ECO:0000256" key="4">
    <source>
        <dbReference type="ARBA" id="ARBA00022490"/>
    </source>
</evidence>
<dbReference type="Gene3D" id="2.130.10.10">
    <property type="entry name" value="YVTN repeat-like/Quinoprotein amine dehydrogenase"/>
    <property type="match status" value="1"/>
</dbReference>
<comment type="caution">
    <text evidence="12">The sequence shown here is derived from an EMBL/GenBank/DDBJ whole genome shotgun (WGS) entry which is preliminary data.</text>
</comment>
<feature type="repeat" description="WD" evidence="11">
    <location>
        <begin position="241"/>
        <end position="276"/>
    </location>
</feature>
<sequence>MTPRPPGQMLKIQTPSFSHHGVAWSPYFEDKIAVASGTNFGLVGNGRLHILQLAPQGLSVFKTFDTQDCVYDVAWHESHENQVIAACGNGSLRLFDISLEGLPVKGWNEHSAEVVHVEWNNLQKETFVTASWDQTVKIFSVDRTTSLLSIPAHNAQIYTATWSPHTPSMLATCAADGLVKVFDIRNRDPTRPVQIFQVAPEEVLSCDWNKYDLSTLATGGKDKSVRIWDMRGGRTECVGDLQGHSLAVRKVQWSPHDRNVLASTSYDTTCRIWGINPSITRQVHDLHTEFCMGVAWALFDPGLIATCGWDQEVHLFRA</sequence>
<keyword evidence="4" id="KW-0963">Cytoplasm</keyword>
<dbReference type="GO" id="GO:0005053">
    <property type="term" value="F:peroxisome matrix targeting signal-2 binding"/>
    <property type="evidence" value="ECO:0007669"/>
    <property type="project" value="InterPro"/>
</dbReference>